<feature type="transmembrane region" description="Helical" evidence="8">
    <location>
        <begin position="2150"/>
        <end position="2171"/>
    </location>
</feature>
<feature type="transmembrane region" description="Helical" evidence="8">
    <location>
        <begin position="2034"/>
        <end position="2054"/>
    </location>
</feature>
<dbReference type="InterPro" id="IPR017978">
    <property type="entry name" value="GPCR_3_C"/>
</dbReference>
<keyword evidence="5" id="KW-0675">Receptor</keyword>
<name>A0ABM0GQD7_SACKO</name>
<keyword evidence="4 8" id="KW-0472">Membrane</keyword>
<dbReference type="Gene3D" id="3.40.50.2300">
    <property type="match status" value="8"/>
</dbReference>
<dbReference type="InterPro" id="IPR050726">
    <property type="entry name" value="mGluR"/>
</dbReference>
<dbReference type="PROSITE" id="PS50259">
    <property type="entry name" value="G_PROTEIN_RECEP_F3_4"/>
    <property type="match status" value="1"/>
</dbReference>
<feature type="transmembrane region" description="Helical" evidence="8">
    <location>
        <begin position="2183"/>
        <end position="2203"/>
    </location>
</feature>
<dbReference type="SUPFAM" id="SSF53822">
    <property type="entry name" value="Periplasmic binding protein-like I"/>
    <property type="match status" value="4"/>
</dbReference>
<dbReference type="PRINTS" id="PR00248">
    <property type="entry name" value="GPCRMGR"/>
</dbReference>
<evidence type="ECO:0000313" key="11">
    <source>
        <dbReference type="Proteomes" id="UP000694865"/>
    </source>
</evidence>
<evidence type="ECO:0000313" key="12">
    <source>
        <dbReference type="RefSeq" id="XP_002735016.2"/>
    </source>
</evidence>
<keyword evidence="2 8" id="KW-0812">Transmembrane</keyword>
<dbReference type="InterPro" id="IPR028082">
    <property type="entry name" value="Peripla_BP_I"/>
</dbReference>
<feature type="domain" description="G-protein coupled receptors family 3 profile" evidence="10">
    <location>
        <begin position="1996"/>
        <end position="2244"/>
    </location>
</feature>
<evidence type="ECO:0000256" key="5">
    <source>
        <dbReference type="ARBA" id="ARBA00023170"/>
    </source>
</evidence>
<feature type="compositionally biased region" description="Polar residues" evidence="7">
    <location>
        <begin position="2292"/>
        <end position="2302"/>
    </location>
</feature>
<keyword evidence="9" id="KW-0732">Signal</keyword>
<dbReference type="PANTHER" id="PTHR24060">
    <property type="entry name" value="METABOTROPIC GLUTAMATE RECEPTOR"/>
    <property type="match status" value="1"/>
</dbReference>
<evidence type="ECO:0000259" key="10">
    <source>
        <dbReference type="PROSITE" id="PS50259"/>
    </source>
</evidence>
<dbReference type="Pfam" id="PF01094">
    <property type="entry name" value="ANF_receptor"/>
    <property type="match status" value="4"/>
</dbReference>
<dbReference type="Proteomes" id="UP000694865">
    <property type="component" value="Unplaced"/>
</dbReference>
<dbReference type="GeneID" id="100374272"/>
<keyword evidence="6" id="KW-0325">Glycoprotein</keyword>
<evidence type="ECO:0000256" key="2">
    <source>
        <dbReference type="ARBA" id="ARBA00022692"/>
    </source>
</evidence>
<keyword evidence="3 8" id="KW-1133">Transmembrane helix</keyword>
<dbReference type="Pfam" id="PF00003">
    <property type="entry name" value="7tm_3"/>
    <property type="match status" value="1"/>
</dbReference>
<evidence type="ECO:0000256" key="7">
    <source>
        <dbReference type="SAM" id="MobiDB-lite"/>
    </source>
</evidence>
<keyword evidence="11" id="KW-1185">Reference proteome</keyword>
<dbReference type="InterPro" id="IPR001828">
    <property type="entry name" value="ANF_lig-bd_rcpt"/>
</dbReference>
<organism evidence="11 12">
    <name type="scientific">Saccoglossus kowalevskii</name>
    <name type="common">Acorn worm</name>
    <dbReference type="NCBI Taxonomy" id="10224"/>
    <lineage>
        <taxon>Eukaryota</taxon>
        <taxon>Metazoa</taxon>
        <taxon>Hemichordata</taxon>
        <taxon>Enteropneusta</taxon>
        <taxon>Harrimaniidae</taxon>
        <taxon>Saccoglossus</taxon>
    </lineage>
</organism>
<feature type="region of interest" description="Disordered" evidence="7">
    <location>
        <begin position="2282"/>
        <end position="2302"/>
    </location>
</feature>
<dbReference type="RefSeq" id="XP_002735016.2">
    <property type="nucleotide sequence ID" value="XM_002734970.2"/>
</dbReference>
<dbReference type="CDD" id="cd13953">
    <property type="entry name" value="7tm_classC_mGluR-like"/>
    <property type="match status" value="1"/>
</dbReference>
<feature type="transmembrane region" description="Helical" evidence="8">
    <location>
        <begin position="1996"/>
        <end position="2022"/>
    </location>
</feature>
<evidence type="ECO:0000256" key="3">
    <source>
        <dbReference type="ARBA" id="ARBA00022989"/>
    </source>
</evidence>
<accession>A0ABM0GQD7</accession>
<gene>
    <name evidence="12" type="primary">LOC100374272</name>
</gene>
<feature type="chain" id="PRO_5046297288" evidence="9">
    <location>
        <begin position="18"/>
        <end position="2302"/>
    </location>
</feature>
<sequence>MAHLILVLSLVWCLTEAQNLTSCVEPTKGTVSGEAVIGVLFPFHKPSADGQSCTSDVDPGAIQILEAVKFTLERRNSLNPISGLHVGFEAWDSCGLESVAMDRSLRYLNDKIKMIDAQGSVCPNSKLRIGMLADRESDTTRSVANILNDVSVPQISYGATATDFADETRYPYLFRTVPSDMEEAKAIVEVLKRLGWVYIDIIYTNDEAHIREVDAFKEVASDAGICVASHPEGEINIKVGTASSAGDVFNSILNDVKSDAIVAYVTVDHGVGLLKAAETKLQQGWEKQWLFSAEGMADPDSLVQEVSDVTRGIMGVIASTFTNEVNDFMTYFRSIKHNDHDEEADPWFSEFVEKTYGCQTGQAACDSTQQHDSDQNRFVSPVMNAVSVFYRIIKLLHDSKCQPNFSGICQNMFNAAPNEYLSLLQSFNLNADETDSGESITFNQHGDIKAAFDIANHDGTEFNLVGSWNDGHLSLDLNDVKMWVNNVQTSGENLPKSVCQSPVCMDPACGTPEDIKIYIAGDILLGGLFPIHEKGQTNHECGSINTDAVVLLEAMIYTLGLINDDDTHLQMVSIGMESLDSCLSENLASHAVLQFLSTADFGSSGSGTRLSVETGETEHIFGIVGGSDNDVCAAVSKVLQVYNIPEISYNAGKASLSNQYNYPNFLRTVPPNTFQVAAIIQTMVSIGWTKVQIIHSEDSFGWDGTSVLRQQGPRAGICVTQYLGVQDPSDENKMDELFTKFNTRPDAPGLVVLGGKELARSVLQTIKRNDLQGKYFLIGCDRWGTDPTVVNGLEDVAMGSITVTTVTRQAPGFVSYMLNRQPDDNAVNPWFEEFWMNKFQCKLSGYDAEYANECQGTESLSEADIPINTVVNVIDAITAYAYALDNIHQTNCYSDDKICHEMSEVNGKGISDEILSTRFDSLADGRKISFNYQGDIQMGFNIYNYQKVGNLFSYEKIGYYDNSILLNLTSDIKFYTKDGEEMETPPKSECIGPCDDCIPIETKKVAEVAGGEVLIGGLFEIREPGKTLLDCGDNIIMYNMQQVEAFLFAVDEINADNETLPNLKLGAIAFDTCGISERAVRETTNFVTGSVEYRSGYSSARPRVSAIIGGSTSDTSVHVATILSALMTNQISYGATTEELSDTDTYPFFMRTVPSDVSQVAALIDIISSVGWSYVSVVYTNNAYGQDMMKQFTDAIRHTNICIAATLMLDLYDTNYDFVTDSLDAQIQSKVAILFTSDLQTQKLLENAERKQLQRTHWIGTDTWGDRMFVVENATSTSQGAITLQFRKKTSRKFEEYFTSLNGYSNYRNPWWQEWWMNHFLCNLNVWNLDKIYDSICSVELDLSNDFEEEANVRYIVDAVWAFAKGLDATLNDLCPNQTHHLCPEVVENPEILHRNILEVQFKGHGDVDFSFDSNGNGPPSYDVFNLQRIGDTLKYIKIGGWENGNLDLDPTDILSYNDNDEPVALMNSECLGRCQECVKLKNEQYIELPGQIHIPALFSVHNQNNHLVECGDLRENGFVYTEAMLYAIDEINKDDKLLPGIQLGTVMFDTCMSGMRGVRDLSQLLSGLFYKDKKYSPSSFPLIAGVIGAETDVITTDVITMTNQYKYTLVSYGASSSLINILHPYFVSAVPSDDKQAAALFALLQQLHWTHVSVVVSRDGFSKAAMRAFTNVAPRRGICIATIVRLDLPADYQQASERLSLFGTRGVVILFTDPEDTRGMINAAFQASQSYQWVLTNGKIQNDTLTNLDNVAGGFIIISRKTAELSSFDNYFVTLNPDNNVRNPWFQEYWQETFQCNLPNNAKYLRNCSNTLTLPRPLQNGIGNFVGDVINSVYAIANGIHNLINEKCVGQSEGLCTEFVSATPEEFISAIQSVNFTLEGASFQFSEGSGPGSYKMESYQQTTDNGLQFINVGDWNNGALSFDQDKLQILTPPDVPWADCSKVDCPLCVMQMMESTTISVPTVSKTEPSDKMTTKPLITPKSSKLLTFSGENKTWRILVLCLTIVVFILAVITLIFVSCHIKHIVFQDSSSSLNILLLIGVILLVSLNIAFVLQNTPVICGIQRFGLGFLYAMCYAALFVKAVRVYRIGKRQMRISGPKAKFISPMSQTIFYCGVMLSELLLAVEWLLIDPPATYIDEKGQQMCGQPMEAMVMSLLYVYLLLLVTTVIAFKARNFHNVFHESLYILITSLGSILTMIVWAVAATVGPTEYQKPALCFGILLNSVLILILMYLPKIKLILSKHDFFENASVTSDAKTADKSREFQNPAYNVYGEECDVPEDAAPEMMKDSRPQLSSETTTAF</sequence>
<feature type="transmembrane region" description="Helical" evidence="8">
    <location>
        <begin position="2215"/>
        <end position="2233"/>
    </location>
</feature>
<evidence type="ECO:0000256" key="8">
    <source>
        <dbReference type="SAM" id="Phobius"/>
    </source>
</evidence>
<evidence type="ECO:0000256" key="1">
    <source>
        <dbReference type="ARBA" id="ARBA00004141"/>
    </source>
</evidence>
<dbReference type="InterPro" id="IPR000337">
    <property type="entry name" value="GPCR_3"/>
</dbReference>
<evidence type="ECO:0000256" key="4">
    <source>
        <dbReference type="ARBA" id="ARBA00023136"/>
    </source>
</evidence>
<protein>
    <submittedName>
        <fullName evidence="12">Uncharacterized protein LOC100374272</fullName>
    </submittedName>
</protein>
<feature type="transmembrane region" description="Helical" evidence="8">
    <location>
        <begin position="2110"/>
        <end position="2130"/>
    </location>
</feature>
<evidence type="ECO:0000256" key="9">
    <source>
        <dbReference type="SAM" id="SignalP"/>
    </source>
</evidence>
<proteinExistence type="predicted"/>
<feature type="signal peptide" evidence="9">
    <location>
        <begin position="1"/>
        <end position="17"/>
    </location>
</feature>
<feature type="transmembrane region" description="Helical" evidence="8">
    <location>
        <begin position="2066"/>
        <end position="2089"/>
    </location>
</feature>
<evidence type="ECO:0000256" key="6">
    <source>
        <dbReference type="ARBA" id="ARBA00023180"/>
    </source>
</evidence>
<comment type="subcellular location">
    <subcellularLocation>
        <location evidence="1">Membrane</location>
        <topology evidence="1">Multi-pass membrane protein</topology>
    </subcellularLocation>
</comment>
<reference evidence="12" key="1">
    <citation type="submission" date="2025-08" db="UniProtKB">
        <authorList>
            <consortium name="RefSeq"/>
        </authorList>
    </citation>
    <scope>IDENTIFICATION</scope>
    <source>
        <tissue evidence="12">Testes</tissue>
    </source>
</reference>